<feature type="repeat" description="PPR" evidence="9">
    <location>
        <begin position="754"/>
        <end position="788"/>
    </location>
</feature>
<dbReference type="InterPro" id="IPR006459">
    <property type="entry name" value="CASP/CASPL"/>
</dbReference>
<dbReference type="InterPro" id="IPR006702">
    <property type="entry name" value="CASP_dom"/>
</dbReference>
<feature type="repeat" description="PPR" evidence="9">
    <location>
        <begin position="1034"/>
        <end position="1068"/>
    </location>
</feature>
<dbReference type="Pfam" id="PF13041">
    <property type="entry name" value="PPR_2"/>
    <property type="match status" value="3"/>
</dbReference>
<evidence type="ECO:0000259" key="11">
    <source>
        <dbReference type="Pfam" id="PF04535"/>
    </source>
</evidence>
<keyword evidence="13" id="KW-1185">Reference proteome</keyword>
<comment type="subcellular location">
    <subcellularLocation>
        <location evidence="1">Cell membrane</location>
        <topology evidence="1">Multi-pass membrane protein</topology>
    </subcellularLocation>
</comment>
<reference evidence="12 13" key="1">
    <citation type="submission" date="2024-05" db="EMBL/GenBank/DDBJ databases">
        <title>Haplotype-resolved chromosome-level genome assembly of Huyou (Citrus changshanensis).</title>
        <authorList>
            <person name="Miao C."/>
            <person name="Chen W."/>
            <person name="Wu Y."/>
            <person name="Wang L."/>
            <person name="Zhao S."/>
            <person name="Grierson D."/>
            <person name="Xu C."/>
            <person name="Chen K."/>
        </authorList>
    </citation>
    <scope>NUCLEOTIDE SEQUENCE [LARGE SCALE GENOMIC DNA]</scope>
    <source>
        <strain evidence="12">01-14</strain>
        <tissue evidence="12">Leaf</tissue>
    </source>
</reference>
<feature type="transmembrane region" description="Helical" evidence="10">
    <location>
        <begin position="1373"/>
        <end position="1394"/>
    </location>
</feature>
<dbReference type="Gene3D" id="1.25.40.10">
    <property type="entry name" value="Tetratricopeptide repeat domain"/>
    <property type="match status" value="9"/>
</dbReference>
<evidence type="ECO:0000313" key="12">
    <source>
        <dbReference type="EMBL" id="KAK9194844.1"/>
    </source>
</evidence>
<dbReference type="PANTHER" id="PTHR47933">
    <property type="entry name" value="PENTATRICOPEPTIDE REPEAT-CONTAINING PROTEIN 1, MITOCHONDRIAL"/>
    <property type="match status" value="1"/>
</dbReference>
<protein>
    <recommendedName>
        <fullName evidence="11">Casparian strip membrane protein domain-containing protein</fullName>
    </recommendedName>
</protein>
<organism evidence="12 13">
    <name type="scientific">Citrus x changshan-huyou</name>
    <dbReference type="NCBI Taxonomy" id="2935761"/>
    <lineage>
        <taxon>Eukaryota</taxon>
        <taxon>Viridiplantae</taxon>
        <taxon>Streptophyta</taxon>
        <taxon>Embryophyta</taxon>
        <taxon>Tracheophyta</taxon>
        <taxon>Spermatophyta</taxon>
        <taxon>Magnoliopsida</taxon>
        <taxon>eudicotyledons</taxon>
        <taxon>Gunneridae</taxon>
        <taxon>Pentapetalae</taxon>
        <taxon>rosids</taxon>
        <taxon>malvids</taxon>
        <taxon>Sapindales</taxon>
        <taxon>Rutaceae</taxon>
        <taxon>Aurantioideae</taxon>
        <taxon>Citrus</taxon>
    </lineage>
</organism>
<feature type="repeat" description="PPR" evidence="9">
    <location>
        <begin position="1171"/>
        <end position="1205"/>
    </location>
</feature>
<sequence length="1397" mass="157228">MSQILSTLRNPRKLHKIKQARSFLSTEQHIFTSDIVLKNRPKSSLSSSEDQEKETHIDLSSVSFDGIAKSGLSRSSHLLETEKGKSYANASLKDLLLNISDVVPATARKFLRFLVLKPENVLEILVGFWFECEKVGFRPEKVETLWEIFKWGSKQYKGFRHLPRSCEVMALMLIRVGMLKEVELLLLAMEREGILLKSNEIFSNLIQGYVGVGDVERAVLVFDQMRGRGLVPFLSCYRVFINHLVKMKVTQLAFRVCVDMVVMGNNLTDLEKASFHDVVRLLCRNRKIQESRNLVRKAMAFGLEPSSLVFNEVAYGYCEKKDFEDLLSFFTEMKCAPDVLAGNRIIHTLCSIFGSKRADLFMQELEHSGFRPDEITFGILIGWTCREGNLRSALVFFSEILSRGLNPDVHTYNSLISGMFKEGMSKHAKEILDEMVNRGIPPTLSTYRILLAGYCKARQFDEAKIMVSEMAKSGLIELSSLEDPLSKGFMILGLNPSAVRLRRDNDRGFSKVEFFDNLGNGLYLDTDLDEYERKLSKIIEDSMIPNFNSLIKMVHARGNLKAALLLVDEMVRWGQELSLSVFSALVKGLCASRSHIKACTGLLEKMPKLANKLDQESLNLLIQACCKKGLVRDGKKIFDGMLQRGLTIENESYTTLLMSLCKKGFIKDLHAFWDIAQNRKWLPGLEDCKSLVECLCHKKLLKESLQLFECMLVSCPCLRSDICYIFLEKLCVTGFSSNAHALVEELLQQGCNLDQMAYSHLIRGLCKEKKFSVAFKMLDSMLDKNMAPCLDVSVSLIPQLFRTGRLEKAVALREISLKEQPLLLFSFHSAFISGFCVTGKAEEASKLFRDMLSQGMLLEDEVYNMLIQGHCEANNLRKVRELLSAMIRKRLSLSISSYRNLVRWMCMEGGVPWALNLKELMLGQNKSHNLIIFNILVFHLMSSGNIFHVKRVLDELQENELLPDEVTYNFLIYGFSKHKDVSSSMYYIAAMVSKGFNPSNRSLRSVISCLCEVGELGKSLELSQEMRLKGLVHDSIVQNAIAEGLLSRGKLQEAEHFLDQIVDKDLVPDTINYDNLIKRFCGYGRLDKAVDLLNIMLKKGSTPNSSSYDSIISTCNKLDPAMDLHAEMMARDLKPSMNTWHVLVHKLCQEGRTTEAERLLISMVQLGDTPTQEMYSSVVNRYSLENNLGKASELMQAMQQSGYSPDFSTHWIMKAGAVEIGEAKNSTPTYGVNKGISILDFVLRLLAFAGALGSAIAMGTTNETLPFFSQLIRFRAEYDDLPSLTFFVAANAVVSGYLILSLSLSIFHIVRSRAQKSRILLVFFDTAMLALLTGSASAAAAIVYLAHKGNAKANWFNICQQFNSFCQRISGSLIGSFVGMALLILIIMLCGVALSRR</sequence>
<evidence type="ECO:0000256" key="2">
    <source>
        <dbReference type="ARBA" id="ARBA00007626"/>
    </source>
</evidence>
<feature type="repeat" description="PPR" evidence="9">
    <location>
        <begin position="964"/>
        <end position="998"/>
    </location>
</feature>
<dbReference type="EMBL" id="JBCGBO010000006">
    <property type="protein sequence ID" value="KAK9194844.1"/>
    <property type="molecule type" value="Genomic_DNA"/>
</dbReference>
<feature type="repeat" description="PPR" evidence="9">
    <location>
        <begin position="1069"/>
        <end position="1103"/>
    </location>
</feature>
<feature type="transmembrane region" description="Helical" evidence="10">
    <location>
        <begin position="1281"/>
        <end position="1307"/>
    </location>
</feature>
<dbReference type="PROSITE" id="PS51375">
    <property type="entry name" value="PPR"/>
    <property type="match status" value="13"/>
</dbReference>
<name>A0AAP0M8P4_9ROSI</name>
<dbReference type="NCBIfam" id="TIGR01569">
    <property type="entry name" value="A_tha_TIGR01569"/>
    <property type="match status" value="1"/>
</dbReference>
<feature type="repeat" description="PPR" evidence="9">
    <location>
        <begin position="859"/>
        <end position="893"/>
    </location>
</feature>
<evidence type="ECO:0000256" key="3">
    <source>
        <dbReference type="ARBA" id="ARBA00007651"/>
    </source>
</evidence>
<evidence type="ECO:0000256" key="1">
    <source>
        <dbReference type="ARBA" id="ARBA00004651"/>
    </source>
</evidence>
<keyword evidence="6" id="KW-0677">Repeat</keyword>
<dbReference type="InterPro" id="IPR002885">
    <property type="entry name" value="PPR_rpt"/>
</dbReference>
<evidence type="ECO:0000256" key="4">
    <source>
        <dbReference type="ARBA" id="ARBA00022475"/>
    </source>
</evidence>
<feature type="repeat" description="PPR" evidence="9">
    <location>
        <begin position="443"/>
        <end position="477"/>
    </location>
</feature>
<evidence type="ECO:0000256" key="6">
    <source>
        <dbReference type="ARBA" id="ARBA00022737"/>
    </source>
</evidence>
<keyword evidence="5 10" id="KW-0812">Transmembrane</keyword>
<evidence type="ECO:0000256" key="7">
    <source>
        <dbReference type="ARBA" id="ARBA00022989"/>
    </source>
</evidence>
<comment type="caution">
    <text evidence="12">The sequence shown here is derived from an EMBL/GenBank/DDBJ whole genome shotgun (WGS) entry which is preliminary data.</text>
</comment>
<dbReference type="PANTHER" id="PTHR47933:SF11">
    <property type="entry name" value="PENTATRICOPEPTIDE REPEAT-CONTAINING PROTEIN 2"/>
    <property type="match status" value="1"/>
</dbReference>
<feature type="repeat" description="PPR" evidence="9">
    <location>
        <begin position="1136"/>
        <end position="1170"/>
    </location>
</feature>
<feature type="repeat" description="PPR" evidence="9">
    <location>
        <begin position="614"/>
        <end position="648"/>
    </location>
</feature>
<evidence type="ECO:0000256" key="10">
    <source>
        <dbReference type="SAM" id="Phobius"/>
    </source>
</evidence>
<dbReference type="InterPro" id="IPR051240">
    <property type="entry name" value="Mito_RNA-Proc/Resp"/>
</dbReference>
<dbReference type="Pfam" id="PF01535">
    <property type="entry name" value="PPR"/>
    <property type="match status" value="8"/>
</dbReference>
<dbReference type="Pfam" id="PF04535">
    <property type="entry name" value="CASP_dom"/>
    <property type="match status" value="1"/>
</dbReference>
<feature type="transmembrane region" description="Helical" evidence="10">
    <location>
        <begin position="1319"/>
        <end position="1346"/>
    </location>
</feature>
<dbReference type="Pfam" id="PF12854">
    <property type="entry name" value="PPR_1"/>
    <property type="match status" value="1"/>
</dbReference>
<accession>A0AAP0M8P4</accession>
<evidence type="ECO:0000256" key="9">
    <source>
        <dbReference type="PROSITE-ProRule" id="PRU00708"/>
    </source>
</evidence>
<dbReference type="GO" id="GO:0005886">
    <property type="term" value="C:plasma membrane"/>
    <property type="evidence" value="ECO:0007669"/>
    <property type="project" value="UniProtKB-SubCell"/>
</dbReference>
<feature type="repeat" description="PPR" evidence="9">
    <location>
        <begin position="198"/>
        <end position="232"/>
    </location>
</feature>
<dbReference type="InterPro" id="IPR011990">
    <property type="entry name" value="TPR-like_helical_dom_sf"/>
</dbReference>
<dbReference type="GO" id="GO:0003729">
    <property type="term" value="F:mRNA binding"/>
    <property type="evidence" value="ECO:0007669"/>
    <property type="project" value="TreeGrafter"/>
</dbReference>
<keyword evidence="8 10" id="KW-0472">Membrane</keyword>
<comment type="similarity">
    <text evidence="2">Belongs to the PPR family. P subfamily.</text>
</comment>
<dbReference type="NCBIfam" id="TIGR00756">
    <property type="entry name" value="PPR"/>
    <property type="match status" value="10"/>
</dbReference>
<evidence type="ECO:0000256" key="8">
    <source>
        <dbReference type="ARBA" id="ARBA00023136"/>
    </source>
</evidence>
<dbReference type="Proteomes" id="UP001428341">
    <property type="component" value="Unassembled WGS sequence"/>
</dbReference>
<keyword evidence="7 10" id="KW-1133">Transmembrane helix</keyword>
<proteinExistence type="inferred from homology"/>
<feature type="repeat" description="PPR" evidence="9">
    <location>
        <begin position="408"/>
        <end position="442"/>
    </location>
</feature>
<feature type="repeat" description="PPR" evidence="9">
    <location>
        <begin position="373"/>
        <end position="407"/>
    </location>
</feature>
<comment type="similarity">
    <text evidence="3">Belongs to the Casparian strip membrane proteins (CASP) family.</text>
</comment>
<evidence type="ECO:0000256" key="5">
    <source>
        <dbReference type="ARBA" id="ARBA00022692"/>
    </source>
</evidence>
<feature type="domain" description="Casparian strip membrane protein" evidence="11">
    <location>
        <begin position="1234"/>
        <end position="1381"/>
    </location>
</feature>
<keyword evidence="4" id="KW-1003">Cell membrane</keyword>
<gene>
    <name evidence="12" type="ORF">WN944_005551</name>
</gene>
<feature type="repeat" description="PPR" evidence="9">
    <location>
        <begin position="824"/>
        <end position="858"/>
    </location>
</feature>
<evidence type="ECO:0000313" key="13">
    <source>
        <dbReference type="Proteomes" id="UP001428341"/>
    </source>
</evidence>